<dbReference type="PANTHER" id="PTHR43591">
    <property type="entry name" value="METHYLTRANSFERASE"/>
    <property type="match status" value="1"/>
</dbReference>
<dbReference type="AlphaFoldDB" id="A0A0W8F626"/>
<feature type="coiled-coil region" evidence="1">
    <location>
        <begin position="288"/>
        <end position="350"/>
    </location>
</feature>
<dbReference type="GO" id="GO:0008168">
    <property type="term" value="F:methyltransferase activity"/>
    <property type="evidence" value="ECO:0007669"/>
    <property type="project" value="TreeGrafter"/>
</dbReference>
<sequence length="484" mass="54796">MKDKSFYHAFEDRFRGSRELIKSRLRIYLPFIIPLKAIYDDCRVIDLGCGRGEWLELMADEGFEAHGVDLDESMLAAHKAEGLSVTKADAMEYLQALHNDSVVLVSGFHIIEHIAFESLQKLVSEAFRVLRPGGLLILETPNPESLSVSTTEFYLDPTHRRPIPPKLLYFLADYNNFVRIKLLRLQESPLLYGSNGVNVTDIFFGVSPDYAIVAQKSAQKEQMSLFDKAFNEEYGLTVDDLALRYANKDQQLFAYERERWQWLESELSAAKVRFDMQAVEIPSLRDRAAQLDAQLSASKDQVAQLDAQLSASKDQVAQLDAQLSASKDQVAQLSERSQALESERKRAEWLDRELQSVHSSICWRITAPMRAGFDLYLGAKANLSAIPQISRRKIGSIISPLLIGSIHFAKAHPSLKAQALKLVHMYPRLDAWLYSFVVSKGLVDCCTRVQISSHGFSESSLSPYARRIYGDLKDAMEKYRKEGF</sequence>
<reference evidence="2" key="1">
    <citation type="journal article" date="2015" name="Proc. Natl. Acad. Sci. U.S.A.">
        <title>Networks of energetic and metabolic interactions define dynamics in microbial communities.</title>
        <authorList>
            <person name="Embree M."/>
            <person name="Liu J.K."/>
            <person name="Al-Bassam M.M."/>
            <person name="Zengler K."/>
        </authorList>
    </citation>
    <scope>NUCLEOTIDE SEQUENCE</scope>
</reference>
<accession>A0A0W8F626</accession>
<dbReference type="Pfam" id="PF13489">
    <property type="entry name" value="Methyltransf_23"/>
    <property type="match status" value="1"/>
</dbReference>
<dbReference type="Gene3D" id="3.40.50.150">
    <property type="entry name" value="Vaccinia Virus protein VP39"/>
    <property type="match status" value="1"/>
</dbReference>
<name>A0A0W8F626_9ZZZZ</name>
<comment type="caution">
    <text evidence="2">The sequence shown here is derived from an EMBL/GenBank/DDBJ whole genome shotgun (WGS) entry which is preliminary data.</text>
</comment>
<dbReference type="CDD" id="cd02440">
    <property type="entry name" value="AdoMet_MTases"/>
    <property type="match status" value="1"/>
</dbReference>
<evidence type="ECO:0000256" key="1">
    <source>
        <dbReference type="SAM" id="Coils"/>
    </source>
</evidence>
<dbReference type="PANTHER" id="PTHR43591:SF24">
    <property type="entry name" value="2-METHOXY-6-POLYPRENYL-1,4-BENZOQUINOL METHYLASE, MITOCHONDRIAL"/>
    <property type="match status" value="1"/>
</dbReference>
<evidence type="ECO:0008006" key="3">
    <source>
        <dbReference type="Google" id="ProtNLM"/>
    </source>
</evidence>
<dbReference type="InterPro" id="IPR029063">
    <property type="entry name" value="SAM-dependent_MTases_sf"/>
</dbReference>
<dbReference type="EMBL" id="LNQE01001503">
    <property type="protein sequence ID" value="KUG16358.1"/>
    <property type="molecule type" value="Genomic_DNA"/>
</dbReference>
<keyword evidence="1" id="KW-0175">Coiled coil</keyword>
<organism evidence="2">
    <name type="scientific">hydrocarbon metagenome</name>
    <dbReference type="NCBI Taxonomy" id="938273"/>
    <lineage>
        <taxon>unclassified sequences</taxon>
        <taxon>metagenomes</taxon>
        <taxon>ecological metagenomes</taxon>
    </lineage>
</organism>
<proteinExistence type="predicted"/>
<dbReference type="Gene3D" id="1.20.5.340">
    <property type="match status" value="1"/>
</dbReference>
<dbReference type="SUPFAM" id="SSF53335">
    <property type="entry name" value="S-adenosyl-L-methionine-dependent methyltransferases"/>
    <property type="match status" value="1"/>
</dbReference>
<evidence type="ECO:0000313" key="2">
    <source>
        <dbReference type="EMBL" id="KUG16358.1"/>
    </source>
</evidence>
<protein>
    <recommendedName>
        <fullName evidence="3">Wbbd</fullName>
    </recommendedName>
</protein>
<gene>
    <name evidence="2" type="ORF">ASZ90_014032</name>
</gene>